<dbReference type="EMBL" id="ABCA03000050">
    <property type="protein sequence ID" value="EDS00171.1"/>
    <property type="molecule type" value="Genomic_DNA"/>
</dbReference>
<gene>
    <name evidence="1" type="ORF">EUBSIR_01845</name>
</gene>
<keyword evidence="2" id="KW-1185">Reference proteome</keyword>
<dbReference type="AlphaFoldDB" id="B0MQ36"/>
<organism evidence="1 2">
    <name type="scientific">[Eubacterium] siraeum DSM 15702</name>
    <dbReference type="NCBI Taxonomy" id="428128"/>
    <lineage>
        <taxon>Bacteria</taxon>
        <taxon>Bacillati</taxon>
        <taxon>Bacillota</taxon>
        <taxon>Clostridia</taxon>
        <taxon>Eubacteriales</taxon>
        <taxon>Oscillospiraceae</taxon>
        <taxon>Oscillospiraceae incertae sedis</taxon>
    </lineage>
</organism>
<proteinExistence type="predicted"/>
<comment type="caution">
    <text evidence="1">The sequence shown here is derived from an EMBL/GenBank/DDBJ whole genome shotgun (WGS) entry which is preliminary data.</text>
</comment>
<sequence>MRKRFAVITAKIVYSKKRDSYRPAFIHIEKLQIDIHIVQNHENGFLLQKFVEKC</sequence>
<evidence type="ECO:0000313" key="2">
    <source>
        <dbReference type="Proteomes" id="UP000005326"/>
    </source>
</evidence>
<reference evidence="1" key="1">
    <citation type="submission" date="2007-10" db="EMBL/GenBank/DDBJ databases">
        <authorList>
            <person name="Fulton L."/>
            <person name="Clifton S."/>
            <person name="Fulton B."/>
            <person name="Xu J."/>
            <person name="Minx P."/>
            <person name="Pepin K.H."/>
            <person name="Johnson M."/>
            <person name="Thiruvilangam P."/>
            <person name="Bhonagiri V."/>
            <person name="Nash W.E."/>
            <person name="Mardis E.R."/>
            <person name="Wilson R.K."/>
        </authorList>
    </citation>
    <scope>NUCLEOTIDE SEQUENCE [LARGE SCALE GENOMIC DNA]</scope>
    <source>
        <strain evidence="1">DSM 15702</strain>
    </source>
</reference>
<reference evidence="1" key="2">
    <citation type="submission" date="2014-06" db="EMBL/GenBank/DDBJ databases">
        <title>Draft genome sequence of Eubacterium siraeum (DSM 15702).</title>
        <authorList>
            <person name="Sudarsanam P."/>
            <person name="Ley R."/>
            <person name="Guruge J."/>
            <person name="Turnbaugh P.J."/>
            <person name="Mahowald M."/>
            <person name="Liep D."/>
            <person name="Gordon J."/>
        </authorList>
    </citation>
    <scope>NUCLEOTIDE SEQUENCE</scope>
    <source>
        <strain evidence="1">DSM 15702</strain>
    </source>
</reference>
<name>B0MQ36_9FIRM</name>
<evidence type="ECO:0000313" key="1">
    <source>
        <dbReference type="EMBL" id="EDS00171.1"/>
    </source>
</evidence>
<protein>
    <submittedName>
        <fullName evidence="1">Uncharacterized protein</fullName>
    </submittedName>
</protein>
<accession>B0MQ36</accession>
<dbReference type="Proteomes" id="UP000005326">
    <property type="component" value="Unassembled WGS sequence"/>
</dbReference>